<feature type="binding site" evidence="8">
    <location>
        <position position="21"/>
    </location>
    <ligand>
        <name>Zn(2+)</name>
        <dbReference type="ChEBI" id="CHEBI:29105"/>
    </ligand>
</feature>
<gene>
    <name evidence="8" type="primary">rpo12</name>
    <name evidence="8" type="synonym">rpoP</name>
    <name evidence="9" type="ORF">DRO07_00050</name>
</gene>
<proteinExistence type="inferred from homology"/>
<dbReference type="SMART" id="SM00659">
    <property type="entry name" value="RPOLCX"/>
    <property type="match status" value="1"/>
</dbReference>
<evidence type="ECO:0000256" key="6">
    <source>
        <dbReference type="ARBA" id="ARBA00022833"/>
    </source>
</evidence>
<evidence type="ECO:0000313" key="10">
    <source>
        <dbReference type="Proteomes" id="UP000277633"/>
    </source>
</evidence>
<comment type="catalytic activity">
    <reaction evidence="8">
        <text>RNA(n) + a ribonucleoside 5'-triphosphate = RNA(n+1) + diphosphate</text>
        <dbReference type="Rhea" id="RHEA:21248"/>
        <dbReference type="Rhea" id="RHEA-COMP:14527"/>
        <dbReference type="Rhea" id="RHEA-COMP:17342"/>
        <dbReference type="ChEBI" id="CHEBI:33019"/>
        <dbReference type="ChEBI" id="CHEBI:61557"/>
        <dbReference type="ChEBI" id="CHEBI:140395"/>
        <dbReference type="EC" id="2.7.7.6"/>
    </reaction>
</comment>
<dbReference type="Proteomes" id="UP000277633">
    <property type="component" value="Unassembled WGS sequence"/>
</dbReference>
<evidence type="ECO:0000256" key="1">
    <source>
        <dbReference type="ARBA" id="ARBA00022478"/>
    </source>
</evidence>
<evidence type="ECO:0000256" key="3">
    <source>
        <dbReference type="ARBA" id="ARBA00022679"/>
    </source>
</evidence>
<evidence type="ECO:0000256" key="7">
    <source>
        <dbReference type="ARBA" id="ARBA00023163"/>
    </source>
</evidence>
<dbReference type="GO" id="GO:0008270">
    <property type="term" value="F:zinc ion binding"/>
    <property type="evidence" value="ECO:0007669"/>
    <property type="project" value="UniProtKB-UniRule"/>
</dbReference>
<evidence type="ECO:0000256" key="2">
    <source>
        <dbReference type="ARBA" id="ARBA00022490"/>
    </source>
</evidence>
<comment type="subunit">
    <text evidence="8">Part of the RNA polymerase complex.</text>
</comment>
<keyword evidence="4 8" id="KW-0548">Nucleotidyltransferase</keyword>
<comment type="subcellular location">
    <subcellularLocation>
        <location evidence="8">Cytoplasm</location>
    </subcellularLocation>
</comment>
<keyword evidence="3 8" id="KW-0808">Transferase</keyword>
<dbReference type="SUPFAM" id="SSF63393">
    <property type="entry name" value="RNA polymerase subunits"/>
    <property type="match status" value="1"/>
</dbReference>
<comment type="function">
    <text evidence="8">DNA-dependent RNA polymerase (RNAP) catalyzes the transcription of DNA into RNA using the four ribonucleoside triphosphates as substrates.</text>
</comment>
<evidence type="ECO:0000256" key="4">
    <source>
        <dbReference type="ARBA" id="ARBA00022695"/>
    </source>
</evidence>
<dbReference type="EC" id="2.7.7.6" evidence="8"/>
<dbReference type="GO" id="GO:0003677">
    <property type="term" value="F:DNA binding"/>
    <property type="evidence" value="ECO:0007669"/>
    <property type="project" value="InterPro"/>
</dbReference>
<dbReference type="AlphaFoldDB" id="A0A497JH64"/>
<keyword evidence="5 8" id="KW-0479">Metal-binding</keyword>
<sequence length="43" mass="5059">MYKCARCGREFDNMPKGQVRCPFCAYRIVLKVRPPVTKKIKAR</sequence>
<dbReference type="GO" id="GO:0005737">
    <property type="term" value="C:cytoplasm"/>
    <property type="evidence" value="ECO:0007669"/>
    <property type="project" value="UniProtKB-SubCell"/>
</dbReference>
<evidence type="ECO:0000256" key="8">
    <source>
        <dbReference type="HAMAP-Rule" id="MF_00615"/>
    </source>
</evidence>
<accession>A0A497JH64</accession>
<reference evidence="9 10" key="1">
    <citation type="submission" date="2018-06" db="EMBL/GenBank/DDBJ databases">
        <title>Extensive metabolic versatility and redundancy in microbially diverse, dynamic hydrothermal sediments.</title>
        <authorList>
            <person name="Dombrowski N."/>
            <person name="Teske A."/>
            <person name="Baker B.J."/>
        </authorList>
    </citation>
    <scope>NUCLEOTIDE SEQUENCE [LARGE SCALE GENOMIC DNA]</scope>
    <source>
        <strain evidence="9">B9_G13</strain>
    </source>
</reference>
<comment type="cofactor">
    <cofactor evidence="8">
        <name>Zn(2+)</name>
        <dbReference type="ChEBI" id="CHEBI:29105"/>
    </cofactor>
    <text evidence="8">Binds 1 zinc ion.</text>
</comment>
<organism evidence="9 10">
    <name type="scientific">Candidatus Iainarchaeum sp</name>
    <dbReference type="NCBI Taxonomy" id="3101447"/>
    <lineage>
        <taxon>Archaea</taxon>
        <taxon>Candidatus Iainarchaeota</taxon>
        <taxon>Candidatus Iainarchaeia</taxon>
        <taxon>Candidatus Iainarchaeales</taxon>
        <taxon>Candidatus Iainarchaeaceae</taxon>
        <taxon>Candidatus Iainarchaeum</taxon>
    </lineage>
</organism>
<keyword evidence="7 8" id="KW-0804">Transcription</keyword>
<dbReference type="Pfam" id="PF03604">
    <property type="entry name" value="Zn_ribbon_RPAB4"/>
    <property type="match status" value="1"/>
</dbReference>
<feature type="binding site" evidence="8">
    <location>
        <position position="7"/>
    </location>
    <ligand>
        <name>Zn(2+)</name>
        <dbReference type="ChEBI" id="CHEBI:29105"/>
    </ligand>
</feature>
<comment type="similarity">
    <text evidence="8">Belongs to the archaeal Rpo12/eukaryotic RPC10 RNA polymerase subunit family.</text>
</comment>
<protein>
    <recommendedName>
        <fullName evidence="8">DNA-directed RNA polymerase subunit Rpo12</fullName>
        <ecNumber evidence="8">2.7.7.6</ecNumber>
    </recommendedName>
    <alternativeName>
        <fullName evidence="8">DNA-directed RNA polymerase subunit P</fullName>
    </alternativeName>
</protein>
<feature type="binding site" evidence="8">
    <location>
        <position position="24"/>
    </location>
    <ligand>
        <name>Zn(2+)</name>
        <dbReference type="ChEBI" id="CHEBI:29105"/>
    </ligand>
</feature>
<dbReference type="EMBL" id="QMWO01000001">
    <property type="protein sequence ID" value="RLG70487.1"/>
    <property type="molecule type" value="Genomic_DNA"/>
</dbReference>
<dbReference type="GO" id="GO:0003899">
    <property type="term" value="F:DNA-directed RNA polymerase activity"/>
    <property type="evidence" value="ECO:0007669"/>
    <property type="project" value="UniProtKB-UniRule"/>
</dbReference>
<dbReference type="Gene3D" id="2.20.28.30">
    <property type="entry name" value="RNA polymerase ii, chain L"/>
    <property type="match status" value="1"/>
</dbReference>
<keyword evidence="2 8" id="KW-0963">Cytoplasm</keyword>
<dbReference type="HAMAP" id="MF_00615">
    <property type="entry name" value="RNApol_arch_Rpo12"/>
    <property type="match status" value="1"/>
</dbReference>
<keyword evidence="6 8" id="KW-0862">Zinc</keyword>
<evidence type="ECO:0000313" key="9">
    <source>
        <dbReference type="EMBL" id="RLG70487.1"/>
    </source>
</evidence>
<dbReference type="GO" id="GO:0006351">
    <property type="term" value="P:DNA-templated transcription"/>
    <property type="evidence" value="ECO:0007669"/>
    <property type="project" value="UniProtKB-UniRule"/>
</dbReference>
<name>A0A497JH64_9ARCH</name>
<dbReference type="InterPro" id="IPR023464">
    <property type="entry name" value="Rpo12"/>
</dbReference>
<keyword evidence="1 8" id="KW-0240">DNA-directed RNA polymerase</keyword>
<dbReference type="GO" id="GO:0000428">
    <property type="term" value="C:DNA-directed RNA polymerase complex"/>
    <property type="evidence" value="ECO:0007669"/>
    <property type="project" value="UniProtKB-KW"/>
</dbReference>
<dbReference type="InterPro" id="IPR029040">
    <property type="entry name" value="RPABC4/Spt4"/>
</dbReference>
<evidence type="ECO:0000256" key="5">
    <source>
        <dbReference type="ARBA" id="ARBA00022723"/>
    </source>
</evidence>
<comment type="caution">
    <text evidence="9">The sequence shown here is derived from an EMBL/GenBank/DDBJ whole genome shotgun (WGS) entry which is preliminary data.</text>
</comment>
<dbReference type="InterPro" id="IPR006591">
    <property type="entry name" value="RNAP_P/RPABC4"/>
</dbReference>